<dbReference type="GO" id="GO:0005576">
    <property type="term" value="C:extracellular region"/>
    <property type="evidence" value="ECO:0007669"/>
    <property type="project" value="UniProtKB-SubCell"/>
</dbReference>
<comment type="subcellular location">
    <subcellularLocation>
        <location evidence="2">Cell membrane</location>
        <topology evidence="2">Single-pass type I membrane protein</topology>
    </subcellularLocation>
    <subcellularLocation>
        <location evidence="1">Endomembrane system</location>
        <topology evidence="1">Peripheral membrane protein</topology>
    </subcellularLocation>
    <subcellularLocation>
        <location evidence="3">Secreted</location>
    </subcellularLocation>
</comment>
<keyword evidence="6 16" id="KW-0812">Transmembrane</keyword>
<keyword evidence="8" id="KW-0547">Nucleotide-binding</keyword>
<dbReference type="GO" id="GO:0038023">
    <property type="term" value="F:signaling receptor activity"/>
    <property type="evidence" value="ECO:0007669"/>
    <property type="project" value="TreeGrafter"/>
</dbReference>
<evidence type="ECO:0000256" key="2">
    <source>
        <dbReference type="ARBA" id="ARBA00004251"/>
    </source>
</evidence>
<feature type="compositionally biased region" description="Pro residues" evidence="15">
    <location>
        <begin position="1012"/>
        <end position="1026"/>
    </location>
</feature>
<dbReference type="AlphaFoldDB" id="A0A4S2LYV3"/>
<name>A0A4S2LYV3_OPIFE</name>
<evidence type="ECO:0000256" key="13">
    <source>
        <dbReference type="ARBA" id="ARBA00023157"/>
    </source>
</evidence>
<evidence type="ECO:0000256" key="4">
    <source>
        <dbReference type="ARBA" id="ARBA00022475"/>
    </source>
</evidence>
<dbReference type="SUPFAM" id="SSF49785">
    <property type="entry name" value="Galactose-binding domain-like"/>
    <property type="match status" value="1"/>
</dbReference>
<keyword evidence="5" id="KW-0964">Secreted</keyword>
<evidence type="ECO:0000313" key="18">
    <source>
        <dbReference type="EMBL" id="TGZ67009.1"/>
    </source>
</evidence>
<keyword evidence="4" id="KW-1003">Cell membrane</keyword>
<keyword evidence="7" id="KW-0732">Signal</keyword>
<keyword evidence="9" id="KW-0067">ATP-binding</keyword>
<evidence type="ECO:0000256" key="15">
    <source>
        <dbReference type="SAM" id="MobiDB-lite"/>
    </source>
</evidence>
<comment type="caution">
    <text evidence="18">The sequence shown here is derived from an EMBL/GenBank/DDBJ whole genome shotgun (WGS) entry which is preliminary data.</text>
</comment>
<keyword evidence="13" id="KW-1015">Disulfide bond</keyword>
<evidence type="ECO:0000256" key="8">
    <source>
        <dbReference type="ARBA" id="ARBA00022741"/>
    </source>
</evidence>
<dbReference type="EMBL" id="SJOL01006431">
    <property type="protein sequence ID" value="TGZ67008.1"/>
    <property type="molecule type" value="Genomic_DNA"/>
</dbReference>
<evidence type="ECO:0000256" key="7">
    <source>
        <dbReference type="ARBA" id="ARBA00022729"/>
    </source>
</evidence>
<evidence type="ECO:0000256" key="5">
    <source>
        <dbReference type="ARBA" id="ARBA00022525"/>
    </source>
</evidence>
<keyword evidence="10" id="KW-0130">Cell adhesion</keyword>
<accession>A0A4S2LYV3</accession>
<dbReference type="GO" id="GO:0005886">
    <property type="term" value="C:plasma membrane"/>
    <property type="evidence" value="ECO:0007669"/>
    <property type="project" value="UniProtKB-SubCell"/>
</dbReference>
<evidence type="ECO:0000256" key="6">
    <source>
        <dbReference type="ARBA" id="ARBA00022692"/>
    </source>
</evidence>
<gene>
    <name evidence="18" type="ORF">CRM22_005019</name>
</gene>
<organism evidence="18 19">
    <name type="scientific">Opisthorchis felineus</name>
    <dbReference type="NCBI Taxonomy" id="147828"/>
    <lineage>
        <taxon>Eukaryota</taxon>
        <taxon>Metazoa</taxon>
        <taxon>Spiralia</taxon>
        <taxon>Lophotrochozoa</taxon>
        <taxon>Platyhelminthes</taxon>
        <taxon>Trematoda</taxon>
        <taxon>Digenea</taxon>
        <taxon>Opisthorchiida</taxon>
        <taxon>Opisthorchiata</taxon>
        <taxon>Opisthorchiidae</taxon>
        <taxon>Opisthorchis</taxon>
    </lineage>
</organism>
<evidence type="ECO:0000259" key="17">
    <source>
        <dbReference type="PROSITE" id="PS50022"/>
    </source>
</evidence>
<keyword evidence="12 16" id="KW-0472">Membrane</keyword>
<reference evidence="18 19" key="1">
    <citation type="journal article" date="2019" name="BMC Genomics">
        <title>New insights from Opisthorchis felineus genome: update on genomics of the epidemiologically important liver flukes.</title>
        <authorList>
            <person name="Ershov N.I."/>
            <person name="Mordvinov V.A."/>
            <person name="Prokhortchouk E.B."/>
            <person name="Pakharukova M.Y."/>
            <person name="Gunbin K.V."/>
            <person name="Ustyantsev K."/>
            <person name="Genaev M.A."/>
            <person name="Blinov A.G."/>
            <person name="Mazur A."/>
            <person name="Boulygina E."/>
            <person name="Tsygankova S."/>
            <person name="Khrameeva E."/>
            <person name="Chekanov N."/>
            <person name="Fan G."/>
            <person name="Xiao A."/>
            <person name="Zhang H."/>
            <person name="Xu X."/>
            <person name="Yang H."/>
            <person name="Solovyev V."/>
            <person name="Lee S.M."/>
            <person name="Liu X."/>
            <person name="Afonnikov D.A."/>
            <person name="Skryabin K.G."/>
        </authorList>
    </citation>
    <scope>NUCLEOTIDE SEQUENCE [LARGE SCALE GENOMIC DNA]</scope>
    <source>
        <strain evidence="18">AK-0245</strain>
        <tissue evidence="18">Whole organism</tissue>
    </source>
</reference>
<dbReference type="Gene3D" id="2.60.120.260">
    <property type="entry name" value="Galactose-binding domain-like"/>
    <property type="match status" value="1"/>
</dbReference>
<dbReference type="InterPro" id="IPR008979">
    <property type="entry name" value="Galactose-bd-like_sf"/>
</dbReference>
<dbReference type="GO" id="GO:0007155">
    <property type="term" value="P:cell adhesion"/>
    <property type="evidence" value="ECO:0007669"/>
    <property type="project" value="UniProtKB-KW"/>
</dbReference>
<dbReference type="InterPro" id="IPR000421">
    <property type="entry name" value="FA58C"/>
</dbReference>
<dbReference type="Pfam" id="PF21114">
    <property type="entry name" value="DDR1-2_DS-like"/>
    <property type="match status" value="1"/>
</dbReference>
<evidence type="ECO:0000256" key="3">
    <source>
        <dbReference type="ARBA" id="ARBA00004613"/>
    </source>
</evidence>
<dbReference type="Proteomes" id="UP000308267">
    <property type="component" value="Unassembled WGS sequence"/>
</dbReference>
<dbReference type="Pfam" id="PF00754">
    <property type="entry name" value="F5_F8_type_C"/>
    <property type="match status" value="1"/>
</dbReference>
<evidence type="ECO:0000256" key="1">
    <source>
        <dbReference type="ARBA" id="ARBA00004184"/>
    </source>
</evidence>
<evidence type="ECO:0000256" key="10">
    <source>
        <dbReference type="ARBA" id="ARBA00022889"/>
    </source>
</evidence>
<dbReference type="SMART" id="SM00231">
    <property type="entry name" value="FA58C"/>
    <property type="match status" value="1"/>
</dbReference>
<evidence type="ECO:0000256" key="14">
    <source>
        <dbReference type="ARBA" id="ARBA00023180"/>
    </source>
</evidence>
<dbReference type="InterPro" id="IPR048525">
    <property type="entry name" value="DDR1-2_DS-like"/>
</dbReference>
<sequence length="1036" mass="113942">MTDRSEVMRRRHTKSYTVPSNRTAIAVASVCGFQTTTSTTLATVLVLWQTVLNLLVSAETVGEQINSEQSACVQSLFLDRYRIPSTAFTATSEQVDTTGSRRYAADAVRTENTDSAWCPRNRVGPELSEFVQVDMGELNVITKLVISGLLVEGGGSRFAPHFFIRYKRESTESEWRTYRQLRPVQTPQLLGSGSALVPKFVVLDPPVVARWIRIYPYRDSPGFVCIRLEAYGCRSTDDLVEYQIPEGSIAVPPYHAPPSSNVLLKPPKDRTKDNHTRYYQAGGGSAFSDTSYDGYRIEPGSLLDGGLGCLTDLGIAPQNVAPTPMATSVSIPSSVRGGSSEESNRWFVGWHRDRWRMSKTEGREDVVDMLFRFTTIRSFKRLKLYASNNYREKVRLPRRIELRFSIRGVLFSGQPVITQDFLPDNRTNGVMSIELDLNDRIGRVVQLKAFFADEWMLFSEIKFQSHLATDPILFDESTGTRRSRKEPTSSGNTGSGVTALPTDLVDFSARHLPTVIILALLIVAFLVVIGFTCLRMMWKRKQWHAVKQTHSGRRVNTCMLPEGTTDPCVERSNGRLPTTAPFFISNGATPKIPNELSVDTNPVDSPSEADPFSHTPADHDLRKAPGFFAALSISLCSRSKSKPSQRVVRLTPTIIPGQPRSDRDTTNVATLPAAALYPYATHQPSLTNDQMIQNGQSGLTFNCNGHFGQIVPPNLLNEIHSVDQSYSQGVEGQPQPTAAQLATDWFLRSGYSNSATNSTGTSVVVGAINPEMNLYTTVNGESDADSNGPSTVGPEYASANPKWAATLAHTQTKLLRPTEPSFITTMRHLSGGLSPRFASPTSITVSGAQNTAHLGSSYNHHPHPNNLPNQPLIYYNPNVSTGHVAITDARPVQFYEPYSQPITSIPGIYIPPQFAHLLRPTTIGQHTNTISPGLTSLETPTISLRCQDTSVVHSIVDSQENCGRPDGLYCTPNETRLMSHRTPKPQHQPQLLADPGPWIKANCFDTSDARCPPVPSTPPPPPPSRPTPSSKLSLDG</sequence>
<protein>
    <recommendedName>
        <fullName evidence="17">F5/8 type C domain-containing protein</fullName>
    </recommendedName>
</protein>
<evidence type="ECO:0000256" key="16">
    <source>
        <dbReference type="SAM" id="Phobius"/>
    </source>
</evidence>
<dbReference type="PROSITE" id="PS50022">
    <property type="entry name" value="FA58C_3"/>
    <property type="match status" value="1"/>
</dbReference>
<dbReference type="OrthoDB" id="6071166at2759"/>
<keyword evidence="14" id="KW-0325">Glycoprotein</keyword>
<proteinExistence type="predicted"/>
<feature type="domain" description="F5/8 type C" evidence="17">
    <location>
        <begin position="72"/>
        <end position="233"/>
    </location>
</feature>
<evidence type="ECO:0000256" key="9">
    <source>
        <dbReference type="ARBA" id="ARBA00022840"/>
    </source>
</evidence>
<dbReference type="Gene3D" id="2.60.120.1190">
    <property type="match status" value="1"/>
</dbReference>
<dbReference type="GO" id="GO:0012505">
    <property type="term" value="C:endomembrane system"/>
    <property type="evidence" value="ECO:0007669"/>
    <property type="project" value="UniProtKB-SubCell"/>
</dbReference>
<feature type="transmembrane region" description="Helical" evidence="16">
    <location>
        <begin position="512"/>
        <end position="534"/>
    </location>
</feature>
<dbReference type="PANTHER" id="PTHR46806:SF5">
    <property type="entry name" value="F5_8 TYPE C DOMAIN-CONTAINING PROTEIN"/>
    <property type="match status" value="1"/>
</dbReference>
<dbReference type="EMBL" id="SJOL01006431">
    <property type="protein sequence ID" value="TGZ67009.1"/>
    <property type="molecule type" value="Genomic_DNA"/>
</dbReference>
<dbReference type="InterPro" id="IPR050633">
    <property type="entry name" value="Neuropilin_MCO_CoagFactor"/>
</dbReference>
<dbReference type="GO" id="GO:0005524">
    <property type="term" value="F:ATP binding"/>
    <property type="evidence" value="ECO:0007669"/>
    <property type="project" value="UniProtKB-KW"/>
</dbReference>
<evidence type="ECO:0000256" key="11">
    <source>
        <dbReference type="ARBA" id="ARBA00022989"/>
    </source>
</evidence>
<keyword evidence="11 16" id="KW-1133">Transmembrane helix</keyword>
<evidence type="ECO:0000313" key="19">
    <source>
        <dbReference type="Proteomes" id="UP000308267"/>
    </source>
</evidence>
<keyword evidence="19" id="KW-1185">Reference proteome</keyword>
<evidence type="ECO:0000256" key="12">
    <source>
        <dbReference type="ARBA" id="ARBA00023136"/>
    </source>
</evidence>
<feature type="region of interest" description="Disordered" evidence="15">
    <location>
        <begin position="974"/>
        <end position="1036"/>
    </location>
</feature>
<dbReference type="PANTHER" id="PTHR46806">
    <property type="entry name" value="F5/8 TYPE C DOMAIN-CONTAINING PROTEIN"/>
    <property type="match status" value="1"/>
</dbReference>